<keyword evidence="2" id="KW-1185">Reference proteome</keyword>
<reference evidence="2" key="1">
    <citation type="journal article" date="2008" name="J. Bacteriol.">
        <title>Genome sequence of the fish pathogen Renibacterium salmoninarum suggests reductive evolution away from an environmental Arthrobacter ancestor.</title>
        <authorList>
            <person name="Wiens G.D."/>
            <person name="Rockey D.D."/>
            <person name="Wu Z."/>
            <person name="Chang J."/>
            <person name="Levy R."/>
            <person name="Crane S."/>
            <person name="Chen D.S."/>
            <person name="Capri G.R."/>
            <person name="Burnett J.R."/>
            <person name="Sudheesh P.S."/>
            <person name="Schipma M.J."/>
            <person name="Burd H."/>
            <person name="Bhattacharyya A."/>
            <person name="Rhodes L.D."/>
            <person name="Kaul R."/>
            <person name="Strom M.S."/>
        </authorList>
    </citation>
    <scope>NUCLEOTIDE SEQUENCE [LARGE SCALE GENOMIC DNA]</scope>
    <source>
        <strain evidence="2">ATCC 33209 / DSM 20767 / JCM 11484 / NBRC 15589 / NCIMB 2235</strain>
    </source>
</reference>
<gene>
    <name evidence="1" type="ordered locus">RSal33209_3354</name>
</gene>
<dbReference type="SUPFAM" id="SSF53474">
    <property type="entry name" value="alpha/beta-Hydrolases"/>
    <property type="match status" value="1"/>
</dbReference>
<dbReference type="Pfam" id="PF00756">
    <property type="entry name" value="Esterase"/>
    <property type="match status" value="1"/>
</dbReference>
<protein>
    <submittedName>
        <fullName evidence="1">Enterochelin esterase</fullName>
    </submittedName>
</protein>
<dbReference type="eggNOG" id="COG2382">
    <property type="taxonomic scope" value="Bacteria"/>
</dbReference>
<dbReference type="HOGENOM" id="CLU_153538_0_0_11"/>
<dbReference type="KEGG" id="rsa:RSal33209_3354"/>
<evidence type="ECO:0000313" key="2">
    <source>
        <dbReference type="Proteomes" id="UP000002007"/>
    </source>
</evidence>
<dbReference type="InterPro" id="IPR000801">
    <property type="entry name" value="Esterase-like"/>
</dbReference>
<proteinExistence type="predicted"/>
<sequence>MSQSGSFWWPQIDASDGGETLTELQNGPRLEARVILQFGSLEGSLTDSNRLLATALSELETNSESHEISGGHDWAWWHAELGSGLRSALASASLTPAS</sequence>
<evidence type="ECO:0000313" key="1">
    <source>
        <dbReference type="EMBL" id="ABY25064.1"/>
    </source>
</evidence>
<dbReference type="InterPro" id="IPR029058">
    <property type="entry name" value="AB_hydrolase_fold"/>
</dbReference>
<dbReference type="Gene3D" id="3.40.50.1820">
    <property type="entry name" value="alpha/beta hydrolase"/>
    <property type="match status" value="1"/>
</dbReference>
<dbReference type="STRING" id="288705.RSal33209_3354"/>
<dbReference type="Proteomes" id="UP000002007">
    <property type="component" value="Chromosome"/>
</dbReference>
<dbReference type="EMBL" id="CP000910">
    <property type="protein sequence ID" value="ABY25064.1"/>
    <property type="molecule type" value="Genomic_DNA"/>
</dbReference>
<accession>A9WV43</accession>
<dbReference type="AlphaFoldDB" id="A9WV43"/>
<name>A9WV43_RENSM</name>
<organism evidence="1 2">
    <name type="scientific">Renibacterium salmoninarum (strain ATCC 33209 / DSM 20767 / JCM 11484 / NBRC 15589 / NCIMB 2235)</name>
    <dbReference type="NCBI Taxonomy" id="288705"/>
    <lineage>
        <taxon>Bacteria</taxon>
        <taxon>Bacillati</taxon>
        <taxon>Actinomycetota</taxon>
        <taxon>Actinomycetes</taxon>
        <taxon>Micrococcales</taxon>
        <taxon>Micrococcaceae</taxon>
        <taxon>Renibacterium</taxon>
    </lineage>
</organism>